<dbReference type="Pfam" id="PF13193">
    <property type="entry name" value="AMP-binding_C"/>
    <property type="match status" value="1"/>
</dbReference>
<dbReference type="PROSITE" id="PS00455">
    <property type="entry name" value="AMP_BINDING"/>
    <property type="match status" value="1"/>
</dbReference>
<feature type="domain" description="AMP-dependent synthetase/ligase" evidence="1">
    <location>
        <begin position="7"/>
        <end position="354"/>
    </location>
</feature>
<dbReference type="Pfam" id="PF00501">
    <property type="entry name" value="AMP-binding"/>
    <property type="match status" value="1"/>
</dbReference>
<keyword evidence="4" id="KW-1185">Reference proteome</keyword>
<dbReference type="PANTHER" id="PTHR24096:SF323">
    <property type="entry name" value="BLR3536 PROTEIN"/>
    <property type="match status" value="1"/>
</dbReference>
<feature type="domain" description="AMP-binding enzyme C-terminal" evidence="2">
    <location>
        <begin position="419"/>
        <end position="496"/>
    </location>
</feature>
<proteinExistence type="predicted"/>
<gene>
    <name evidence="3" type="ORF">ACFOD9_07435</name>
</gene>
<evidence type="ECO:0000259" key="2">
    <source>
        <dbReference type="Pfam" id="PF13193"/>
    </source>
</evidence>
<protein>
    <submittedName>
        <fullName evidence="3">Acyl-CoA synthetase</fullName>
    </submittedName>
</protein>
<dbReference type="Proteomes" id="UP001595604">
    <property type="component" value="Unassembled WGS sequence"/>
</dbReference>
<reference evidence="4" key="1">
    <citation type="journal article" date="2019" name="Int. J. Syst. Evol. Microbiol.">
        <title>The Global Catalogue of Microorganisms (GCM) 10K type strain sequencing project: providing services to taxonomists for standard genome sequencing and annotation.</title>
        <authorList>
            <consortium name="The Broad Institute Genomics Platform"/>
            <consortium name="The Broad Institute Genome Sequencing Center for Infectious Disease"/>
            <person name="Wu L."/>
            <person name="Ma J."/>
        </authorList>
    </citation>
    <scope>NUCLEOTIDE SEQUENCE [LARGE SCALE GENOMIC DNA]</scope>
    <source>
        <strain evidence="4">KCTC 42984</strain>
    </source>
</reference>
<evidence type="ECO:0000313" key="3">
    <source>
        <dbReference type="EMBL" id="MFC3174077.1"/>
    </source>
</evidence>
<evidence type="ECO:0000313" key="4">
    <source>
        <dbReference type="Proteomes" id="UP001595604"/>
    </source>
</evidence>
<dbReference type="InterPro" id="IPR000873">
    <property type="entry name" value="AMP-dep_synth/lig_dom"/>
</dbReference>
<dbReference type="PANTHER" id="PTHR24096">
    <property type="entry name" value="LONG-CHAIN-FATTY-ACID--COA LIGASE"/>
    <property type="match status" value="1"/>
</dbReference>
<dbReference type="Gene3D" id="3.40.50.12780">
    <property type="entry name" value="N-terminal domain of ligase-like"/>
    <property type="match status" value="1"/>
</dbReference>
<sequence>MYPGIYAKTTPDKPAAIRPATGEVLTYAELDDRSNRLAHLLRAHGVERGGHVAMFVENSLIYFDVIWACLRAGLYVTPINTHQTAENAAYVVDDCDATVLIASAALPASAELGRLSPRCTLKLAVGGALDGFADYETSLAGQPASPIADESIGSMMLYSSGTTGRPKGILRPLIPGHPADGIPAVRSRPLLFGFDSSTVYLSTAPMYHGAPFGTSAGVQSEGGTVVLMERFDGELALRLIEEYRITHSQWVPTMFIRMLKLPDEIRTRHDLSSHRSAIHAAAPCPIEVKRAMIDWWGPIIDEYYSSSENTCMTLIGSADWLAHPGSVGRPRTNPIHVCDEEGHELPLGQPGLIYGELGAAAFRYHKDPAKTAEATHPFHKDWMTSGDVGYLDEDGFLYLTDRKAFLIISGGVNIYPQAIEDALALHPKVADVAVIGVPNADLGEEVKAVVQPAPGVEPSTEVAQELMDFVCERLGRQLTPRSVDFTEELPRLPTGKLAKKALRDSYWGGPQGATPIAARI</sequence>
<dbReference type="InterPro" id="IPR025110">
    <property type="entry name" value="AMP-bd_C"/>
</dbReference>
<dbReference type="Gene3D" id="3.30.300.30">
    <property type="match status" value="1"/>
</dbReference>
<dbReference type="InterPro" id="IPR042099">
    <property type="entry name" value="ANL_N_sf"/>
</dbReference>
<dbReference type="InterPro" id="IPR020845">
    <property type="entry name" value="AMP-binding_CS"/>
</dbReference>
<accession>A0ABV7IQ15</accession>
<evidence type="ECO:0000259" key="1">
    <source>
        <dbReference type="Pfam" id="PF00501"/>
    </source>
</evidence>
<name>A0ABV7IQ15_9SPHN</name>
<dbReference type="EMBL" id="JBHRTQ010000007">
    <property type="protein sequence ID" value="MFC3174077.1"/>
    <property type="molecule type" value="Genomic_DNA"/>
</dbReference>
<dbReference type="RefSeq" id="WP_379509450.1">
    <property type="nucleotide sequence ID" value="NZ_JBHRTQ010000007.1"/>
</dbReference>
<dbReference type="InterPro" id="IPR045851">
    <property type="entry name" value="AMP-bd_C_sf"/>
</dbReference>
<comment type="caution">
    <text evidence="3">The sequence shown here is derived from an EMBL/GenBank/DDBJ whole genome shotgun (WGS) entry which is preliminary data.</text>
</comment>
<organism evidence="3 4">
    <name type="scientific">Novosphingobium bradum</name>
    <dbReference type="NCBI Taxonomy" id="1737444"/>
    <lineage>
        <taxon>Bacteria</taxon>
        <taxon>Pseudomonadati</taxon>
        <taxon>Pseudomonadota</taxon>
        <taxon>Alphaproteobacteria</taxon>
        <taxon>Sphingomonadales</taxon>
        <taxon>Sphingomonadaceae</taxon>
        <taxon>Novosphingobium</taxon>
    </lineage>
</organism>
<dbReference type="SUPFAM" id="SSF56801">
    <property type="entry name" value="Acetyl-CoA synthetase-like"/>
    <property type="match status" value="1"/>
</dbReference>